<organism evidence="2 3">
    <name type="scientific">Galerina marginata (strain CBS 339.88)</name>
    <dbReference type="NCBI Taxonomy" id="685588"/>
    <lineage>
        <taxon>Eukaryota</taxon>
        <taxon>Fungi</taxon>
        <taxon>Dikarya</taxon>
        <taxon>Basidiomycota</taxon>
        <taxon>Agaricomycotina</taxon>
        <taxon>Agaricomycetes</taxon>
        <taxon>Agaricomycetidae</taxon>
        <taxon>Agaricales</taxon>
        <taxon>Agaricineae</taxon>
        <taxon>Strophariaceae</taxon>
        <taxon>Galerina</taxon>
    </lineage>
</organism>
<dbReference type="AlphaFoldDB" id="A0A067S2X4"/>
<evidence type="ECO:0000256" key="1">
    <source>
        <dbReference type="SAM" id="MobiDB-lite"/>
    </source>
</evidence>
<dbReference type="HOGENOM" id="CLU_1224843_0_0_1"/>
<evidence type="ECO:0000313" key="3">
    <source>
        <dbReference type="Proteomes" id="UP000027222"/>
    </source>
</evidence>
<name>A0A067S2X4_GALM3</name>
<gene>
    <name evidence="2" type="ORF">GALMADRAFT_162464</name>
</gene>
<feature type="region of interest" description="Disordered" evidence="1">
    <location>
        <begin position="1"/>
        <end position="36"/>
    </location>
</feature>
<protein>
    <submittedName>
        <fullName evidence="2">Uncharacterized protein</fullName>
    </submittedName>
</protein>
<feature type="compositionally biased region" description="Pro residues" evidence="1">
    <location>
        <begin position="25"/>
        <end position="34"/>
    </location>
</feature>
<dbReference type="EMBL" id="KL142487">
    <property type="protein sequence ID" value="KDR65175.1"/>
    <property type="molecule type" value="Genomic_DNA"/>
</dbReference>
<dbReference type="Proteomes" id="UP000027222">
    <property type="component" value="Unassembled WGS sequence"/>
</dbReference>
<proteinExistence type="predicted"/>
<keyword evidence="3" id="KW-1185">Reference proteome</keyword>
<accession>A0A067S2X4</accession>
<sequence>MPPDVSKTPSEAFQKSRTDRRLAAPPLPAFPLPIPTSQDLKKKDLYTSLRHRFDPPLAGGCGPTHSEFEWGVRVGLHEERQSQKWTCQVQACLGPPLSPAPSRVTPLALTAPPSSPRAVTNDDAANANVVTNVRDVPVVHVTRKPPHAVNEDFGDVGGEVYLHFDHRRHCSFGGNGQQTPYSFPTVTRTDEANPNAGTNGRNLRCLQPINHRPTFYPSHPPMFPRL</sequence>
<evidence type="ECO:0000313" key="2">
    <source>
        <dbReference type="EMBL" id="KDR65175.1"/>
    </source>
</evidence>
<reference evidence="3" key="1">
    <citation type="journal article" date="2014" name="Proc. Natl. Acad. Sci. U.S.A.">
        <title>Extensive sampling of basidiomycete genomes demonstrates inadequacy of the white-rot/brown-rot paradigm for wood decay fungi.</title>
        <authorList>
            <person name="Riley R."/>
            <person name="Salamov A.A."/>
            <person name="Brown D.W."/>
            <person name="Nagy L.G."/>
            <person name="Floudas D."/>
            <person name="Held B.W."/>
            <person name="Levasseur A."/>
            <person name="Lombard V."/>
            <person name="Morin E."/>
            <person name="Otillar R."/>
            <person name="Lindquist E.A."/>
            <person name="Sun H."/>
            <person name="LaButti K.M."/>
            <person name="Schmutz J."/>
            <person name="Jabbour D."/>
            <person name="Luo H."/>
            <person name="Baker S.E."/>
            <person name="Pisabarro A.G."/>
            <person name="Walton J.D."/>
            <person name="Blanchette R.A."/>
            <person name="Henrissat B."/>
            <person name="Martin F."/>
            <person name="Cullen D."/>
            <person name="Hibbett D.S."/>
            <person name="Grigoriev I.V."/>
        </authorList>
    </citation>
    <scope>NUCLEOTIDE SEQUENCE [LARGE SCALE GENOMIC DNA]</scope>
    <source>
        <strain evidence="3">CBS 339.88</strain>
    </source>
</reference>